<feature type="signal peptide" evidence="1">
    <location>
        <begin position="1"/>
        <end position="25"/>
    </location>
</feature>
<reference evidence="2 3" key="1">
    <citation type="submission" date="2019-02" db="EMBL/GenBank/DDBJ databases">
        <title>Deep-cultivation of Planctomycetes and their phenomic and genomic characterization uncovers novel biology.</title>
        <authorList>
            <person name="Wiegand S."/>
            <person name="Jogler M."/>
            <person name="Boedeker C."/>
            <person name="Pinto D."/>
            <person name="Vollmers J."/>
            <person name="Rivas-Marin E."/>
            <person name="Kohn T."/>
            <person name="Peeters S.H."/>
            <person name="Heuer A."/>
            <person name="Rast P."/>
            <person name="Oberbeckmann S."/>
            <person name="Bunk B."/>
            <person name="Jeske O."/>
            <person name="Meyerdierks A."/>
            <person name="Storesund J.E."/>
            <person name="Kallscheuer N."/>
            <person name="Luecker S."/>
            <person name="Lage O.M."/>
            <person name="Pohl T."/>
            <person name="Merkel B.J."/>
            <person name="Hornburger P."/>
            <person name="Mueller R.-W."/>
            <person name="Bruemmer F."/>
            <person name="Labrenz M."/>
            <person name="Spormann A.M."/>
            <person name="Op den Camp H."/>
            <person name="Overmann J."/>
            <person name="Amann R."/>
            <person name="Jetten M.S.M."/>
            <person name="Mascher T."/>
            <person name="Medema M.H."/>
            <person name="Devos D.P."/>
            <person name="Kaster A.-K."/>
            <person name="Ovreas L."/>
            <person name="Rohde M."/>
            <person name="Galperin M.Y."/>
            <person name="Jogler C."/>
        </authorList>
    </citation>
    <scope>NUCLEOTIDE SEQUENCE [LARGE SCALE GENOMIC DNA]</scope>
    <source>
        <strain evidence="2 3">Pla133</strain>
    </source>
</reference>
<dbReference type="KEGG" id="pbap:Pla133_47980"/>
<dbReference type="AlphaFoldDB" id="A0A518BRS8"/>
<dbReference type="EMBL" id="CP036287">
    <property type="protein sequence ID" value="QDU69677.1"/>
    <property type="molecule type" value="Genomic_DNA"/>
</dbReference>
<gene>
    <name evidence="2" type="ORF">Pla133_47980</name>
</gene>
<evidence type="ECO:0000256" key="1">
    <source>
        <dbReference type="SAM" id="SignalP"/>
    </source>
</evidence>
<proteinExistence type="predicted"/>
<sequence precursor="true">MKLNAAALCLTLAATCACHSPGSGAGAGPGRAPSGSALDGPVVEFDSAGELRTWVTAGLRSRRVDRTCDQLGYWVEEEVYRDRAAFAAGLFDAAGVESLFLSRGGQTHLAVVKELRKTLGRRADAEVDELYSALDGLDTAPIQAAMERPGAVLHPDTVALLPDLGVHRRFFTAVLDYARLSQQGQPSAALASEVARSMDQARMGLAAAGADEPFFLAAVFSAQALELVGADEAAVEYWLAAADSAWWDRTPADLQAIIGSRVVSYRQRVHDEIEADLTAKWEGKYSEALARIDSLEGDLAVISDELLQAQLELADEQRVNTHLSRSVDLAQQLAEERRARFDAASDELEGYASYVSFLERELARTHRSLDQLGDDEPGLDAIEDSIGFIDMLSFAADVITIRGLLRRGALSAAG</sequence>
<dbReference type="PROSITE" id="PS51257">
    <property type="entry name" value="PROKAR_LIPOPROTEIN"/>
    <property type="match status" value="1"/>
</dbReference>
<keyword evidence="1" id="KW-0732">Signal</keyword>
<dbReference type="Proteomes" id="UP000316921">
    <property type="component" value="Chromosome"/>
</dbReference>
<evidence type="ECO:0000313" key="2">
    <source>
        <dbReference type="EMBL" id="QDU69677.1"/>
    </source>
</evidence>
<accession>A0A518BRS8</accession>
<evidence type="ECO:0008006" key="4">
    <source>
        <dbReference type="Google" id="ProtNLM"/>
    </source>
</evidence>
<evidence type="ECO:0000313" key="3">
    <source>
        <dbReference type="Proteomes" id="UP000316921"/>
    </source>
</evidence>
<keyword evidence="3" id="KW-1185">Reference proteome</keyword>
<protein>
    <recommendedName>
        <fullName evidence="4">Chromosome partition protein Smc</fullName>
    </recommendedName>
</protein>
<feature type="chain" id="PRO_5021883780" description="Chromosome partition protein Smc" evidence="1">
    <location>
        <begin position="26"/>
        <end position="414"/>
    </location>
</feature>
<name>A0A518BRS8_9BACT</name>
<dbReference type="RefSeq" id="WP_145069791.1">
    <property type="nucleotide sequence ID" value="NZ_CP036287.1"/>
</dbReference>
<organism evidence="2 3">
    <name type="scientific">Engelhardtia mirabilis</name>
    <dbReference type="NCBI Taxonomy" id="2528011"/>
    <lineage>
        <taxon>Bacteria</taxon>
        <taxon>Pseudomonadati</taxon>
        <taxon>Planctomycetota</taxon>
        <taxon>Planctomycetia</taxon>
        <taxon>Planctomycetia incertae sedis</taxon>
        <taxon>Engelhardtia</taxon>
    </lineage>
</organism>